<dbReference type="SUPFAM" id="SSF52058">
    <property type="entry name" value="L domain-like"/>
    <property type="match status" value="1"/>
</dbReference>
<dbReference type="InterPro" id="IPR044211">
    <property type="entry name" value="PPH_chloroplastic"/>
</dbReference>
<dbReference type="PANTHER" id="PTHR47280:SF1">
    <property type="entry name" value="PHEOPHYTINASE, CHLOROPLASTIC"/>
    <property type="match status" value="1"/>
</dbReference>
<dbReference type="GO" id="GO:0080124">
    <property type="term" value="F:pheophytinase activity"/>
    <property type="evidence" value="ECO:0007669"/>
    <property type="project" value="InterPro"/>
</dbReference>
<evidence type="ECO:0000259" key="1">
    <source>
        <dbReference type="Pfam" id="PF12697"/>
    </source>
</evidence>
<name>A0AAN9XPL0_PSOTE</name>
<dbReference type="AlphaFoldDB" id="A0AAN9XPL0"/>
<reference evidence="2 3" key="1">
    <citation type="submission" date="2024-01" db="EMBL/GenBank/DDBJ databases">
        <title>The genomes of 5 underutilized Papilionoideae crops provide insights into root nodulation and disease resistanc.</title>
        <authorList>
            <person name="Jiang F."/>
        </authorList>
    </citation>
    <scope>NUCLEOTIDE SEQUENCE [LARGE SCALE GENOMIC DNA]</scope>
    <source>
        <strain evidence="2">DUOXIRENSHENG_FW03</strain>
        <tissue evidence="2">Leaves</tissue>
    </source>
</reference>
<evidence type="ECO:0000313" key="2">
    <source>
        <dbReference type="EMBL" id="KAK7401289.1"/>
    </source>
</evidence>
<organism evidence="2 3">
    <name type="scientific">Psophocarpus tetragonolobus</name>
    <name type="common">Winged bean</name>
    <name type="synonym">Dolichos tetragonolobus</name>
    <dbReference type="NCBI Taxonomy" id="3891"/>
    <lineage>
        <taxon>Eukaryota</taxon>
        <taxon>Viridiplantae</taxon>
        <taxon>Streptophyta</taxon>
        <taxon>Embryophyta</taxon>
        <taxon>Tracheophyta</taxon>
        <taxon>Spermatophyta</taxon>
        <taxon>Magnoliopsida</taxon>
        <taxon>eudicotyledons</taxon>
        <taxon>Gunneridae</taxon>
        <taxon>Pentapetalae</taxon>
        <taxon>rosids</taxon>
        <taxon>fabids</taxon>
        <taxon>Fabales</taxon>
        <taxon>Fabaceae</taxon>
        <taxon>Papilionoideae</taxon>
        <taxon>50 kb inversion clade</taxon>
        <taxon>NPAAA clade</taxon>
        <taxon>indigoferoid/millettioid clade</taxon>
        <taxon>Phaseoleae</taxon>
        <taxon>Psophocarpus</taxon>
    </lineage>
</organism>
<dbReference type="Pfam" id="PF12697">
    <property type="entry name" value="Abhydrolase_6"/>
    <property type="match status" value="1"/>
</dbReference>
<protein>
    <recommendedName>
        <fullName evidence="1">AB hydrolase-1 domain-containing protein</fullName>
    </recommendedName>
</protein>
<dbReference type="InterPro" id="IPR001611">
    <property type="entry name" value="Leu-rich_rpt"/>
</dbReference>
<dbReference type="Gene3D" id="3.40.50.1820">
    <property type="entry name" value="alpha/beta hydrolase"/>
    <property type="match status" value="1"/>
</dbReference>
<dbReference type="EMBL" id="JAYMYS010000003">
    <property type="protein sequence ID" value="KAK7401289.1"/>
    <property type="molecule type" value="Genomic_DNA"/>
</dbReference>
<dbReference type="FunFam" id="3.40.50.1820:FF:000136">
    <property type="entry name" value="Pheophytinase, chloroplastic"/>
    <property type="match status" value="1"/>
</dbReference>
<dbReference type="InterPro" id="IPR029058">
    <property type="entry name" value="AB_hydrolase_fold"/>
</dbReference>
<dbReference type="Proteomes" id="UP001386955">
    <property type="component" value="Unassembled WGS sequence"/>
</dbReference>
<keyword evidence="3" id="KW-1185">Reference proteome</keyword>
<dbReference type="GO" id="GO:0015996">
    <property type="term" value="P:chlorophyll catabolic process"/>
    <property type="evidence" value="ECO:0007669"/>
    <property type="project" value="InterPro"/>
</dbReference>
<sequence length="787" mass="87374">MNKLSCAKDTLKFPQLRNNSFIGSFPSIAKFTSLKGFYADSNKLNRTLPGSLATLPHLSSFGLLMLNLANNNFSGEIPNSVAGLHKILYLHLNHNNFVGGLIFLKNCTKLILLDLGNNKSSGEMPNWVGETMTKLVMLWLRSNELYNIPFNMCHLSALQVLNVSGNNLSGATILFQQFDCFVPWERKVPDDVGQLAMLESLDLSRNNLVGEIPTRLSDLSFHSHLNLEEAVFHAPSLIKLKPLPDVFQIQNCYIFCSILASGYNIFVTQFRGMETLSYGSALCCQIVNSKWKLVEKGLNSCQSRVSSIGKVGVYYTNSTISACGPVRLYAMGRVQLRGSKRVNNLKVFCSGSYDGYVSGEEGARDISGIGEPATKVLVPGIPDDLNGESGAPISSCFWGWKPKLNVHYEKAGCGNMDSPHVLFLPGFGVGSFHYEKQLKDLGRDYRVWALDFLGQGMSLPFEDPAPLSKEGAASNESICSWGFGDETAPWATKLVYSVDLWQDQVRCFIEEVIGEPVYIVGNSLGGFVALYFAACNPHLVKGVTLLNATPFWGFLPNPIKNPRLAKIFPWSGTFPLPSSIKRLTELLWEKISDPKSIAEILGQVYADHSTNVDNVFSRIVETTRHPAAAASFASIMFAPQGELSFSETLSRCQANNVPICLMYGKEDPWVGPIWGLQVKRQVPEAPYYQISPAGHCPHDEIPEVINFLLRWWIKNLESQGSVSLPLLEDLDSKKHTIIDRELEFPREGSRKSVMVRFFASNFSLWDKIRSSIKFQSKLVDVLAAKSQ</sequence>
<dbReference type="GO" id="GO:0009507">
    <property type="term" value="C:chloroplast"/>
    <property type="evidence" value="ECO:0007669"/>
    <property type="project" value="TreeGrafter"/>
</dbReference>
<dbReference type="PANTHER" id="PTHR47280">
    <property type="entry name" value="PHEOPHYTINASE, CHLOROPLASTIC"/>
    <property type="match status" value="1"/>
</dbReference>
<dbReference type="InterPro" id="IPR032675">
    <property type="entry name" value="LRR_dom_sf"/>
</dbReference>
<gene>
    <name evidence="2" type="ORF">VNO78_12655</name>
</gene>
<accession>A0AAN9XPL0</accession>
<dbReference type="Gene3D" id="3.80.10.10">
    <property type="entry name" value="Ribonuclease Inhibitor"/>
    <property type="match status" value="1"/>
</dbReference>
<proteinExistence type="predicted"/>
<dbReference type="SUPFAM" id="SSF53474">
    <property type="entry name" value="alpha/beta-Hydrolases"/>
    <property type="match status" value="1"/>
</dbReference>
<feature type="domain" description="AB hydrolase-1" evidence="1">
    <location>
        <begin position="421"/>
        <end position="703"/>
    </location>
</feature>
<dbReference type="Pfam" id="PF00560">
    <property type="entry name" value="LRR_1"/>
    <property type="match status" value="2"/>
</dbReference>
<dbReference type="InterPro" id="IPR000073">
    <property type="entry name" value="AB_hydrolase_1"/>
</dbReference>
<evidence type="ECO:0000313" key="3">
    <source>
        <dbReference type="Proteomes" id="UP001386955"/>
    </source>
</evidence>
<comment type="caution">
    <text evidence="2">The sequence shown here is derived from an EMBL/GenBank/DDBJ whole genome shotgun (WGS) entry which is preliminary data.</text>
</comment>